<dbReference type="Proteomes" id="UP000030013">
    <property type="component" value="Unassembled WGS sequence"/>
</dbReference>
<keyword evidence="3" id="KW-0804">Transcription</keyword>
<dbReference type="InterPro" id="IPR002577">
    <property type="entry name" value="HTH_HxlR"/>
</dbReference>
<evidence type="ECO:0000313" key="7">
    <source>
        <dbReference type="Proteomes" id="UP000030013"/>
    </source>
</evidence>
<dbReference type="SUPFAM" id="SSF46785">
    <property type="entry name" value="Winged helix' DNA-binding domain"/>
    <property type="match status" value="1"/>
</dbReference>
<evidence type="ECO:0000256" key="2">
    <source>
        <dbReference type="ARBA" id="ARBA00023125"/>
    </source>
</evidence>
<sequence>MGSSEVAGYCSFTKAIEHLGDRWSLLIVRELGVFGPQGFNALALALPGRISRSVLADRLRRLESLGLVSHADDGAAHAAYRLTEVGQGLMPTLATLRDWADTWLPDDPDLLDRDPTSCSPGWRSARISTGPPSGPWSWR</sequence>
<gene>
    <name evidence="6" type="ORF">N801_14775</name>
</gene>
<dbReference type="PROSITE" id="PS51118">
    <property type="entry name" value="HTH_HXLR"/>
    <property type="match status" value="1"/>
</dbReference>
<dbReference type="PANTHER" id="PTHR33204:SF18">
    <property type="entry name" value="TRANSCRIPTIONAL REGULATORY PROTEIN"/>
    <property type="match status" value="1"/>
</dbReference>
<protein>
    <recommendedName>
        <fullName evidence="5">HTH hxlR-type domain-containing protein</fullName>
    </recommendedName>
</protein>
<evidence type="ECO:0000313" key="6">
    <source>
        <dbReference type="EMBL" id="KGN40354.1"/>
    </source>
</evidence>
<keyword evidence="7" id="KW-1185">Reference proteome</keyword>
<feature type="domain" description="HTH hxlR-type" evidence="5">
    <location>
        <begin position="10"/>
        <end position="108"/>
    </location>
</feature>
<evidence type="ECO:0000256" key="3">
    <source>
        <dbReference type="ARBA" id="ARBA00023163"/>
    </source>
</evidence>
<dbReference type="Pfam" id="PF01638">
    <property type="entry name" value="HxlR"/>
    <property type="match status" value="1"/>
</dbReference>
<dbReference type="OrthoDB" id="9792527at2"/>
<feature type="region of interest" description="Disordered" evidence="4">
    <location>
        <begin position="106"/>
        <end position="139"/>
    </location>
</feature>
<keyword evidence="2" id="KW-0238">DNA-binding</keyword>
<dbReference type="PANTHER" id="PTHR33204">
    <property type="entry name" value="TRANSCRIPTIONAL REGULATOR, MARR FAMILY"/>
    <property type="match status" value="1"/>
</dbReference>
<name>A0A0A0JUG5_9MICO</name>
<dbReference type="Gene3D" id="1.10.10.10">
    <property type="entry name" value="Winged helix-like DNA-binding domain superfamily/Winged helix DNA-binding domain"/>
    <property type="match status" value="1"/>
</dbReference>
<reference evidence="6 7" key="1">
    <citation type="submission" date="2013-08" db="EMBL/GenBank/DDBJ databases">
        <title>The genome sequence of Knoellia aerolata.</title>
        <authorList>
            <person name="Zhu W."/>
            <person name="Wang G."/>
        </authorList>
    </citation>
    <scope>NUCLEOTIDE SEQUENCE [LARGE SCALE GENOMIC DNA]</scope>
    <source>
        <strain evidence="6 7">DSM 18566</strain>
    </source>
</reference>
<organism evidence="6 7">
    <name type="scientific">Knoellia aerolata DSM 18566</name>
    <dbReference type="NCBI Taxonomy" id="1385519"/>
    <lineage>
        <taxon>Bacteria</taxon>
        <taxon>Bacillati</taxon>
        <taxon>Actinomycetota</taxon>
        <taxon>Actinomycetes</taxon>
        <taxon>Micrococcales</taxon>
        <taxon>Intrasporangiaceae</taxon>
        <taxon>Knoellia</taxon>
    </lineage>
</organism>
<proteinExistence type="predicted"/>
<dbReference type="GO" id="GO:0003677">
    <property type="term" value="F:DNA binding"/>
    <property type="evidence" value="ECO:0007669"/>
    <property type="project" value="UniProtKB-KW"/>
</dbReference>
<dbReference type="RefSeq" id="WP_052113056.1">
    <property type="nucleotide sequence ID" value="NZ_AVPL01000044.1"/>
</dbReference>
<keyword evidence="1" id="KW-0805">Transcription regulation</keyword>
<evidence type="ECO:0000256" key="1">
    <source>
        <dbReference type="ARBA" id="ARBA00023015"/>
    </source>
</evidence>
<dbReference type="InterPro" id="IPR036388">
    <property type="entry name" value="WH-like_DNA-bd_sf"/>
</dbReference>
<comment type="caution">
    <text evidence="6">The sequence shown here is derived from an EMBL/GenBank/DDBJ whole genome shotgun (WGS) entry which is preliminary data.</text>
</comment>
<dbReference type="AlphaFoldDB" id="A0A0A0JUG5"/>
<evidence type="ECO:0000256" key="4">
    <source>
        <dbReference type="SAM" id="MobiDB-lite"/>
    </source>
</evidence>
<dbReference type="InterPro" id="IPR036390">
    <property type="entry name" value="WH_DNA-bd_sf"/>
</dbReference>
<evidence type="ECO:0000259" key="5">
    <source>
        <dbReference type="PROSITE" id="PS51118"/>
    </source>
</evidence>
<dbReference type="EMBL" id="AVPL01000044">
    <property type="protein sequence ID" value="KGN40354.1"/>
    <property type="molecule type" value="Genomic_DNA"/>
</dbReference>
<dbReference type="STRING" id="1385519.N801_14775"/>
<dbReference type="eggNOG" id="COG1733">
    <property type="taxonomic scope" value="Bacteria"/>
</dbReference>
<accession>A0A0A0JUG5</accession>